<feature type="domain" description="Type II/III secretion system secretin-like" evidence="8">
    <location>
        <begin position="1042"/>
        <end position="1207"/>
    </location>
</feature>
<dbReference type="PRINTS" id="PR00811">
    <property type="entry name" value="BCTERIALGSPD"/>
</dbReference>
<dbReference type="InterPro" id="IPR050810">
    <property type="entry name" value="Bact_Secretion_Sys_Channel"/>
</dbReference>
<protein>
    <submittedName>
        <fullName evidence="10">Secretin N-terminal domain-containing protein</fullName>
    </submittedName>
</protein>
<evidence type="ECO:0000256" key="5">
    <source>
        <dbReference type="RuleBase" id="RU004004"/>
    </source>
</evidence>
<evidence type="ECO:0000256" key="3">
    <source>
        <dbReference type="ARBA" id="ARBA00023136"/>
    </source>
</evidence>
<feature type="compositionally biased region" description="Polar residues" evidence="6">
    <location>
        <begin position="1248"/>
        <end position="1268"/>
    </location>
</feature>
<name>A0ABU1AIK0_9BACT</name>
<dbReference type="Gene3D" id="3.55.50.30">
    <property type="match status" value="1"/>
</dbReference>
<feature type="region of interest" description="Disordered" evidence="6">
    <location>
        <begin position="464"/>
        <end position="484"/>
    </location>
</feature>
<organism evidence="10 11">
    <name type="scientific">Thalassobacterium sedimentorum</name>
    <dbReference type="NCBI Taxonomy" id="3041258"/>
    <lineage>
        <taxon>Bacteria</taxon>
        <taxon>Pseudomonadati</taxon>
        <taxon>Verrucomicrobiota</taxon>
        <taxon>Opitutia</taxon>
        <taxon>Puniceicoccales</taxon>
        <taxon>Coraliomargaritaceae</taxon>
        <taxon>Thalassobacterium</taxon>
    </lineage>
</organism>
<evidence type="ECO:0000259" key="9">
    <source>
        <dbReference type="Pfam" id="PF03958"/>
    </source>
</evidence>
<evidence type="ECO:0000256" key="4">
    <source>
        <dbReference type="RuleBase" id="RU004003"/>
    </source>
</evidence>
<dbReference type="InterPro" id="IPR004846">
    <property type="entry name" value="T2SS/T3SS_dom"/>
</dbReference>
<feature type="compositionally biased region" description="Basic and acidic residues" evidence="6">
    <location>
        <begin position="330"/>
        <end position="340"/>
    </location>
</feature>
<keyword evidence="3" id="KW-0472">Membrane</keyword>
<keyword evidence="11" id="KW-1185">Reference proteome</keyword>
<sequence length="1293" mass="143405">MNDFHFKRLTIALALIIAPVLHAQNQASQESAPETVAAAADIICTPAPGKNPSEQVGPIVMGNMPILQVIDLLRNISGRVIIPGENLPKSKLNFNSGTKLQRTEAIAALENILALNGVSLRLMDNGFVRAIESKNPDNSGAPLIEHIPEGVNSEQIYSKIFKLNYFDSNTAFQRLRSMTSTKSRSAILNQPEINSLIITDSLNNLKRMETIIKLLDQPTESRFELYTFPVDNGSAGALRSSLYQIFRTELNNRLRTSLVHADNRTNKLMVITHPSNYEFFKKIIEELDQPVAPFTTTEVIKIKEGNYWHIWSTIRGIVRHQQSQFQRRGFRNEERSDNEINRVTTTGERSTVENDDNSAEATPPVEVATANSDPNVVMTEDSSPELQFSPYISLYTDPSNKAYVIYGTQQDIKRMRGLIEMLDIKSAPYVTSEVFDIQHARATEIRNVIEYTVVIQRRNFSRAGIQSGNENSNTQQASASESDQQGFEYSNFVATIADNRNNTILVQGTQQDIAQIKALISKLDVESAPLTSNQVIYLKHAEANTLARVIQNIINQQRHLFARQRVRSQSNSPNDNSVPDSPEIGFEFSDYAVVNADRRTNALFIYGTKNDIERVKSIVAESDIPVEPITDTQVFSLTHTDATQTSSLINRVINGQQRALRQVRSESRDVSNPTSVQNSASDSTSTAGIVEGQEALQFSSFISITPDRRSNSIIVYGTATDIRQVQNLIAQIDIEVSPLTTSKIFLLENTQARSLYSVLNSVVRGQERALAQVRSSIREIRNIRPDDSNLTEAELSLESLQFSPYVTITPNDRNNSIIIYGTESDISQLESLIEVSDIKIAPKTQSRTFFIRHADANDISSTLTNLIRQQQRVRERESTLTRVFRRGDQLQDENGEPIQDSSDSISNADLLSETSSSSYNDLFSFDEDLQFSPYVSIVADDRSNAVLAYGTTFDLDQVANLIEQIDNVLPQVKIEVVIAEVILSGDQISGLETFGISYNVTNPNQTTIGMNSSTLGDTSTPGFDANFSLNDFSLDSVFGLAKSDSNVKVLSAPTITTTHNRLASINVGESRPIITSSASNLNSSDLVTRSTIEFRDIGITLKVRPLVSENGFIQMDLEQIVETVIDTQTIDGNVQPIIGTRRASSFVSVRNEEVIVMGGLQAVDATDKDGEVFALGKLPVFGSLFRPRSHSSTVRELIIFIRPRLVESSQAAELITREHLQSSSMSSDLESYFETGKFKEQIDKMEAESTSETQAPITEVIETSNTEQGLIPAKRVDSPPASVTPSRETELAE</sequence>
<feature type="region of interest" description="Disordered" evidence="6">
    <location>
        <begin position="1244"/>
        <end position="1293"/>
    </location>
</feature>
<accession>A0ABU1AIK0</accession>
<evidence type="ECO:0000313" key="11">
    <source>
        <dbReference type="Proteomes" id="UP001243717"/>
    </source>
</evidence>
<evidence type="ECO:0000256" key="6">
    <source>
        <dbReference type="SAM" id="MobiDB-lite"/>
    </source>
</evidence>
<dbReference type="PANTHER" id="PTHR30332:SF24">
    <property type="entry name" value="SECRETIN GSPD-RELATED"/>
    <property type="match status" value="1"/>
</dbReference>
<evidence type="ECO:0000313" key="10">
    <source>
        <dbReference type="EMBL" id="MDQ8193705.1"/>
    </source>
</evidence>
<proteinExistence type="inferred from homology"/>
<dbReference type="Gene3D" id="3.30.1370.120">
    <property type="match status" value="7"/>
</dbReference>
<feature type="region of interest" description="Disordered" evidence="6">
    <location>
        <begin position="663"/>
        <end position="686"/>
    </location>
</feature>
<reference evidence="10 11" key="1">
    <citation type="submission" date="2023-04" db="EMBL/GenBank/DDBJ databases">
        <title>A novel bacteria isolated from coastal sediment.</title>
        <authorList>
            <person name="Liu X.-J."/>
            <person name="Du Z.-J."/>
        </authorList>
    </citation>
    <scope>NUCLEOTIDE SEQUENCE [LARGE SCALE GENOMIC DNA]</scope>
    <source>
        <strain evidence="10 11">SDUM461004</strain>
    </source>
</reference>
<dbReference type="InterPro" id="IPR038591">
    <property type="entry name" value="NolW-like_sf"/>
</dbReference>
<feature type="domain" description="NolW-like" evidence="9">
    <location>
        <begin position="846"/>
        <end position="967"/>
    </location>
</feature>
<comment type="subcellular location">
    <subcellularLocation>
        <location evidence="5">Cell outer membrane</location>
    </subcellularLocation>
    <subcellularLocation>
        <location evidence="1">Membrane</location>
    </subcellularLocation>
</comment>
<dbReference type="Pfam" id="PF00263">
    <property type="entry name" value="Secretin"/>
    <property type="match status" value="1"/>
</dbReference>
<dbReference type="InterPro" id="IPR005644">
    <property type="entry name" value="NolW-like"/>
</dbReference>
<keyword evidence="5" id="KW-0813">Transport</keyword>
<feature type="domain" description="NolW-like" evidence="9">
    <location>
        <begin position="534"/>
        <end position="626"/>
    </location>
</feature>
<dbReference type="RefSeq" id="WP_308984188.1">
    <property type="nucleotide sequence ID" value="NZ_JARXIC010000005.1"/>
</dbReference>
<dbReference type="Pfam" id="PF03958">
    <property type="entry name" value="Secretin_N"/>
    <property type="match status" value="4"/>
</dbReference>
<feature type="region of interest" description="Disordered" evidence="6">
    <location>
        <begin position="328"/>
        <end position="362"/>
    </location>
</feature>
<comment type="similarity">
    <text evidence="4">Belongs to the bacterial secretin family.</text>
</comment>
<evidence type="ECO:0000256" key="1">
    <source>
        <dbReference type="ARBA" id="ARBA00004370"/>
    </source>
</evidence>
<gene>
    <name evidence="10" type="ORF">QEH59_04680</name>
</gene>
<dbReference type="PANTHER" id="PTHR30332">
    <property type="entry name" value="PROBABLE GENERAL SECRETION PATHWAY PROTEIN D"/>
    <property type="match status" value="1"/>
</dbReference>
<feature type="chain" id="PRO_5046824672" evidence="7">
    <location>
        <begin position="24"/>
        <end position="1293"/>
    </location>
</feature>
<evidence type="ECO:0000256" key="2">
    <source>
        <dbReference type="ARBA" id="ARBA00022729"/>
    </source>
</evidence>
<comment type="caution">
    <text evidence="10">The sequence shown here is derived from an EMBL/GenBank/DDBJ whole genome shotgun (WGS) entry which is preliminary data.</text>
</comment>
<feature type="region of interest" description="Disordered" evidence="6">
    <location>
        <begin position="884"/>
        <end position="905"/>
    </location>
</feature>
<feature type="compositionally biased region" description="Polar residues" evidence="6">
    <location>
        <begin position="670"/>
        <end position="686"/>
    </location>
</feature>
<keyword evidence="2 7" id="KW-0732">Signal</keyword>
<feature type="domain" description="NolW-like" evidence="9">
    <location>
        <begin position="632"/>
        <end position="735"/>
    </location>
</feature>
<feature type="signal peptide" evidence="7">
    <location>
        <begin position="1"/>
        <end position="23"/>
    </location>
</feature>
<evidence type="ECO:0000256" key="7">
    <source>
        <dbReference type="SAM" id="SignalP"/>
    </source>
</evidence>
<evidence type="ECO:0000259" key="8">
    <source>
        <dbReference type="Pfam" id="PF00263"/>
    </source>
</evidence>
<dbReference type="InterPro" id="IPR001775">
    <property type="entry name" value="GspD/PilQ"/>
</dbReference>
<dbReference type="Proteomes" id="UP001243717">
    <property type="component" value="Unassembled WGS sequence"/>
</dbReference>
<feature type="domain" description="NolW-like" evidence="9">
    <location>
        <begin position="743"/>
        <end position="838"/>
    </location>
</feature>
<dbReference type="EMBL" id="JARXIC010000005">
    <property type="protein sequence ID" value="MDQ8193705.1"/>
    <property type="molecule type" value="Genomic_DNA"/>
</dbReference>